<dbReference type="Pfam" id="PF02214">
    <property type="entry name" value="BTB_2"/>
    <property type="match status" value="1"/>
</dbReference>
<organism evidence="2 3">
    <name type="scientific">Sclerotinia nivalis</name>
    <dbReference type="NCBI Taxonomy" id="352851"/>
    <lineage>
        <taxon>Eukaryota</taxon>
        <taxon>Fungi</taxon>
        <taxon>Dikarya</taxon>
        <taxon>Ascomycota</taxon>
        <taxon>Pezizomycotina</taxon>
        <taxon>Leotiomycetes</taxon>
        <taxon>Helotiales</taxon>
        <taxon>Sclerotiniaceae</taxon>
        <taxon>Sclerotinia</taxon>
    </lineage>
</organism>
<dbReference type="OrthoDB" id="2414723at2759"/>
<dbReference type="InterPro" id="IPR045068">
    <property type="entry name" value="BACURD1-3"/>
</dbReference>
<dbReference type="CDD" id="cd18316">
    <property type="entry name" value="BTB_POZ_KCTD-like"/>
    <property type="match status" value="1"/>
</dbReference>
<dbReference type="Proteomes" id="UP001152300">
    <property type="component" value="Unassembled WGS sequence"/>
</dbReference>
<dbReference type="PROSITE" id="PS50097">
    <property type="entry name" value="BTB"/>
    <property type="match status" value="1"/>
</dbReference>
<name>A0A9X0ARI0_9HELO</name>
<protein>
    <recommendedName>
        <fullName evidence="1">BTB domain-containing protein</fullName>
    </recommendedName>
</protein>
<dbReference type="InterPro" id="IPR000210">
    <property type="entry name" value="BTB/POZ_dom"/>
</dbReference>
<dbReference type="SUPFAM" id="SSF54695">
    <property type="entry name" value="POZ domain"/>
    <property type="match status" value="1"/>
</dbReference>
<dbReference type="PANTHER" id="PTHR11145:SF8">
    <property type="entry name" value="RE57120P"/>
    <property type="match status" value="1"/>
</dbReference>
<dbReference type="PANTHER" id="PTHR11145">
    <property type="entry name" value="BTB/POZ DOMAIN-CONTAINING ADAPTER FOR CUL3-MEDIATED RHOA DEGRADATION PROTEIN FAMILY MEMBER"/>
    <property type="match status" value="1"/>
</dbReference>
<gene>
    <name evidence="2" type="ORF">OCU04_003236</name>
</gene>
<keyword evidence="3" id="KW-1185">Reference proteome</keyword>
<comment type="caution">
    <text evidence="2">The sequence shown here is derived from an EMBL/GenBank/DDBJ whole genome shotgun (WGS) entry which is preliminary data.</text>
</comment>
<evidence type="ECO:0000259" key="1">
    <source>
        <dbReference type="PROSITE" id="PS50097"/>
    </source>
</evidence>
<reference evidence="2" key="1">
    <citation type="submission" date="2022-11" db="EMBL/GenBank/DDBJ databases">
        <title>Genome Resource of Sclerotinia nivalis Strain SnTB1, a Plant Pathogen Isolated from American Ginseng.</title>
        <authorList>
            <person name="Fan S."/>
        </authorList>
    </citation>
    <scope>NUCLEOTIDE SEQUENCE</scope>
    <source>
        <strain evidence="2">SnTB1</strain>
    </source>
</reference>
<dbReference type="InterPro" id="IPR003131">
    <property type="entry name" value="T1-type_BTB"/>
</dbReference>
<dbReference type="EMBL" id="JAPEIS010000003">
    <property type="protein sequence ID" value="KAJ8067627.1"/>
    <property type="molecule type" value="Genomic_DNA"/>
</dbReference>
<feature type="domain" description="BTB" evidence="1">
    <location>
        <begin position="38"/>
        <end position="105"/>
    </location>
</feature>
<dbReference type="Gene3D" id="3.30.710.10">
    <property type="entry name" value="Potassium Channel Kv1.1, Chain A"/>
    <property type="match status" value="1"/>
</dbReference>
<dbReference type="GO" id="GO:0051260">
    <property type="term" value="P:protein homooligomerization"/>
    <property type="evidence" value="ECO:0007669"/>
    <property type="project" value="InterPro"/>
</dbReference>
<evidence type="ECO:0000313" key="2">
    <source>
        <dbReference type="EMBL" id="KAJ8067627.1"/>
    </source>
</evidence>
<dbReference type="InterPro" id="IPR011333">
    <property type="entry name" value="SKP1/BTB/POZ_sf"/>
</dbReference>
<evidence type="ECO:0000313" key="3">
    <source>
        <dbReference type="Proteomes" id="UP001152300"/>
    </source>
</evidence>
<proteinExistence type="predicted"/>
<dbReference type="SMART" id="SM00225">
    <property type="entry name" value="BTB"/>
    <property type="match status" value="1"/>
</dbReference>
<accession>A0A9X0ARI0</accession>
<sequence>MFLPYRSFHHLKHSLVSTHPTSQKYIMSSTTPNIYAGDQITLQVGTQRFITTARTLTSKSDFFKRFLSPRWAKPEKDGSYLLDADPVLFGHILQYLRRNAFPIFYDEVKGHDKAMYVALQQEADYFALKSLMEWLKEKKYLQVVQTQYTVHEIGSGLPGRFPAGVKYEFYPKWSMEKVYLCPSGADGHNGHPRFCHEGCTDIREELGQQWGERHVFGGVILTYETIFNEDLCVDRS</sequence>
<dbReference type="AlphaFoldDB" id="A0A9X0ARI0"/>